<evidence type="ECO:0000313" key="1">
    <source>
        <dbReference type="EMBL" id="BAS92942.1"/>
    </source>
</evidence>
<organism evidence="1 2">
    <name type="scientific">Oryza sativa subsp. japonica</name>
    <name type="common">Rice</name>
    <dbReference type="NCBI Taxonomy" id="39947"/>
    <lineage>
        <taxon>Eukaryota</taxon>
        <taxon>Viridiplantae</taxon>
        <taxon>Streptophyta</taxon>
        <taxon>Embryophyta</taxon>
        <taxon>Tracheophyta</taxon>
        <taxon>Spermatophyta</taxon>
        <taxon>Magnoliopsida</taxon>
        <taxon>Liliopsida</taxon>
        <taxon>Poales</taxon>
        <taxon>Poaceae</taxon>
        <taxon>BOP clade</taxon>
        <taxon>Oryzoideae</taxon>
        <taxon>Oryzeae</taxon>
        <taxon>Oryzinae</taxon>
        <taxon>Oryza</taxon>
        <taxon>Oryza sativa</taxon>
    </lineage>
</organism>
<keyword evidence="2" id="KW-1185">Reference proteome</keyword>
<gene>
    <name evidence="1" type="ordered locus">Os05g0236875</name>
    <name evidence="1" type="ORF">OSNPB_050236875</name>
</gene>
<dbReference type="PaxDb" id="39947-A0A0P0WJQ3"/>
<reference evidence="2" key="1">
    <citation type="journal article" date="2005" name="Nature">
        <title>The map-based sequence of the rice genome.</title>
        <authorList>
            <consortium name="International rice genome sequencing project (IRGSP)"/>
            <person name="Matsumoto T."/>
            <person name="Wu J."/>
            <person name="Kanamori H."/>
            <person name="Katayose Y."/>
            <person name="Fujisawa M."/>
            <person name="Namiki N."/>
            <person name="Mizuno H."/>
            <person name="Yamamoto K."/>
            <person name="Antonio B.A."/>
            <person name="Baba T."/>
            <person name="Sakata K."/>
            <person name="Nagamura Y."/>
            <person name="Aoki H."/>
            <person name="Arikawa K."/>
            <person name="Arita K."/>
            <person name="Bito T."/>
            <person name="Chiden Y."/>
            <person name="Fujitsuka N."/>
            <person name="Fukunaka R."/>
            <person name="Hamada M."/>
            <person name="Harada C."/>
            <person name="Hayashi A."/>
            <person name="Hijishita S."/>
            <person name="Honda M."/>
            <person name="Hosokawa S."/>
            <person name="Ichikawa Y."/>
            <person name="Idonuma A."/>
            <person name="Iijima M."/>
            <person name="Ikeda M."/>
            <person name="Ikeno M."/>
            <person name="Ito K."/>
            <person name="Ito S."/>
            <person name="Ito T."/>
            <person name="Ito Y."/>
            <person name="Ito Y."/>
            <person name="Iwabuchi A."/>
            <person name="Kamiya K."/>
            <person name="Karasawa W."/>
            <person name="Kurita K."/>
            <person name="Katagiri S."/>
            <person name="Kikuta A."/>
            <person name="Kobayashi H."/>
            <person name="Kobayashi N."/>
            <person name="Machita K."/>
            <person name="Maehara T."/>
            <person name="Masukawa M."/>
            <person name="Mizubayashi T."/>
            <person name="Mukai Y."/>
            <person name="Nagasaki H."/>
            <person name="Nagata Y."/>
            <person name="Naito S."/>
            <person name="Nakashima M."/>
            <person name="Nakama Y."/>
            <person name="Nakamichi Y."/>
            <person name="Nakamura M."/>
            <person name="Meguro A."/>
            <person name="Negishi M."/>
            <person name="Ohta I."/>
            <person name="Ohta T."/>
            <person name="Okamoto M."/>
            <person name="Ono N."/>
            <person name="Saji S."/>
            <person name="Sakaguchi M."/>
            <person name="Sakai K."/>
            <person name="Shibata M."/>
            <person name="Shimokawa T."/>
            <person name="Song J."/>
            <person name="Takazaki Y."/>
            <person name="Terasawa K."/>
            <person name="Tsugane M."/>
            <person name="Tsuji K."/>
            <person name="Ueda S."/>
            <person name="Waki K."/>
            <person name="Yamagata H."/>
            <person name="Yamamoto M."/>
            <person name="Yamamoto S."/>
            <person name="Yamane H."/>
            <person name="Yoshiki S."/>
            <person name="Yoshihara R."/>
            <person name="Yukawa K."/>
            <person name="Zhong H."/>
            <person name="Yano M."/>
            <person name="Yuan Q."/>
            <person name="Ouyang S."/>
            <person name="Liu J."/>
            <person name="Jones K.M."/>
            <person name="Gansberger K."/>
            <person name="Moffat K."/>
            <person name="Hill J."/>
            <person name="Bera J."/>
            <person name="Fadrosh D."/>
            <person name="Jin S."/>
            <person name="Johri S."/>
            <person name="Kim M."/>
            <person name="Overton L."/>
            <person name="Reardon M."/>
            <person name="Tsitrin T."/>
            <person name="Vuong H."/>
            <person name="Weaver B."/>
            <person name="Ciecko A."/>
            <person name="Tallon L."/>
            <person name="Jackson J."/>
            <person name="Pai G."/>
            <person name="Aken S.V."/>
            <person name="Utterback T."/>
            <person name="Reidmuller S."/>
            <person name="Feldblyum T."/>
            <person name="Hsiao J."/>
            <person name="Zismann V."/>
            <person name="Iobst S."/>
            <person name="de Vazeille A.R."/>
            <person name="Buell C.R."/>
            <person name="Ying K."/>
            <person name="Li Y."/>
            <person name="Lu T."/>
            <person name="Huang Y."/>
            <person name="Zhao Q."/>
            <person name="Feng Q."/>
            <person name="Zhang L."/>
            <person name="Zhu J."/>
            <person name="Weng Q."/>
            <person name="Mu J."/>
            <person name="Lu Y."/>
            <person name="Fan D."/>
            <person name="Liu Y."/>
            <person name="Guan J."/>
            <person name="Zhang Y."/>
            <person name="Yu S."/>
            <person name="Liu X."/>
            <person name="Zhang Y."/>
            <person name="Hong G."/>
            <person name="Han B."/>
            <person name="Choisne N."/>
            <person name="Demange N."/>
            <person name="Orjeda G."/>
            <person name="Samain S."/>
            <person name="Cattolico L."/>
            <person name="Pelletier E."/>
            <person name="Couloux A."/>
            <person name="Segurens B."/>
            <person name="Wincker P."/>
            <person name="D'Hont A."/>
            <person name="Scarpelli C."/>
            <person name="Weissenbach J."/>
            <person name="Salanoubat M."/>
            <person name="Quetier F."/>
            <person name="Yu Y."/>
            <person name="Kim H.R."/>
            <person name="Rambo T."/>
            <person name="Currie J."/>
            <person name="Collura K."/>
            <person name="Luo M."/>
            <person name="Yang T."/>
            <person name="Ammiraju J.S.S."/>
            <person name="Engler F."/>
            <person name="Soderlund C."/>
            <person name="Wing R.A."/>
            <person name="Palmer L.E."/>
            <person name="de la Bastide M."/>
            <person name="Spiegel L."/>
            <person name="Nascimento L."/>
            <person name="Zutavern T."/>
            <person name="O'Shaughnessy A."/>
            <person name="Dike S."/>
            <person name="Dedhia N."/>
            <person name="Preston R."/>
            <person name="Balija V."/>
            <person name="McCombie W.R."/>
            <person name="Chow T."/>
            <person name="Chen H."/>
            <person name="Chung M."/>
            <person name="Chen C."/>
            <person name="Shaw J."/>
            <person name="Wu H."/>
            <person name="Hsiao K."/>
            <person name="Chao Y."/>
            <person name="Chu M."/>
            <person name="Cheng C."/>
            <person name="Hour A."/>
            <person name="Lee P."/>
            <person name="Lin S."/>
            <person name="Lin Y."/>
            <person name="Liou J."/>
            <person name="Liu S."/>
            <person name="Hsing Y."/>
            <person name="Raghuvanshi S."/>
            <person name="Mohanty A."/>
            <person name="Bharti A.K."/>
            <person name="Gaur A."/>
            <person name="Gupta V."/>
            <person name="Kumar D."/>
            <person name="Ravi V."/>
            <person name="Vij S."/>
            <person name="Kapur A."/>
            <person name="Khurana P."/>
            <person name="Khurana P."/>
            <person name="Khurana J.P."/>
            <person name="Tyagi A.K."/>
            <person name="Gaikwad K."/>
            <person name="Singh A."/>
            <person name="Dalal V."/>
            <person name="Srivastava S."/>
            <person name="Dixit A."/>
            <person name="Pal A.K."/>
            <person name="Ghazi I.A."/>
            <person name="Yadav M."/>
            <person name="Pandit A."/>
            <person name="Bhargava A."/>
            <person name="Sureshbabu K."/>
            <person name="Batra K."/>
            <person name="Sharma T.R."/>
            <person name="Mohapatra T."/>
            <person name="Singh N.K."/>
            <person name="Messing J."/>
            <person name="Nelson A.B."/>
            <person name="Fuks G."/>
            <person name="Kavchok S."/>
            <person name="Keizer G."/>
            <person name="Linton E."/>
            <person name="Llaca V."/>
            <person name="Song R."/>
            <person name="Tanyolac B."/>
            <person name="Young S."/>
            <person name="Ho-Il K."/>
            <person name="Hahn J.H."/>
            <person name="Sangsakoo G."/>
            <person name="Vanavichit A."/>
            <person name="de Mattos Luiz.A.T."/>
            <person name="Zimmer P.D."/>
            <person name="Malone G."/>
            <person name="Dellagostin O."/>
            <person name="de Oliveira A.C."/>
            <person name="Bevan M."/>
            <person name="Bancroft I."/>
            <person name="Minx P."/>
            <person name="Cordum H."/>
            <person name="Wilson R."/>
            <person name="Cheng Z."/>
            <person name="Jin W."/>
            <person name="Jiang J."/>
            <person name="Leong S.A."/>
            <person name="Iwama H."/>
            <person name="Gojobori T."/>
            <person name="Itoh T."/>
            <person name="Niimura Y."/>
            <person name="Fujii Y."/>
            <person name="Habara T."/>
            <person name="Sakai H."/>
            <person name="Sato Y."/>
            <person name="Wilson G."/>
            <person name="Kumar K."/>
            <person name="McCouch S."/>
            <person name="Juretic N."/>
            <person name="Hoen D."/>
            <person name="Wright S."/>
            <person name="Bruskiewich R."/>
            <person name="Bureau T."/>
            <person name="Miyao A."/>
            <person name="Hirochika H."/>
            <person name="Nishikawa T."/>
            <person name="Kadowaki K."/>
            <person name="Sugiura M."/>
            <person name="Burr B."/>
            <person name="Sasaki T."/>
        </authorList>
    </citation>
    <scope>NUCLEOTIDE SEQUENCE [LARGE SCALE GENOMIC DNA]</scope>
    <source>
        <strain evidence="2">cv. Nipponbare</strain>
    </source>
</reference>
<name>A0A0P0WJQ3_ORYSJ</name>
<dbReference type="AlphaFoldDB" id="A0A0P0WJQ3"/>
<dbReference type="InParanoid" id="A0A0P0WJQ3"/>
<accession>A0A0P0WJQ3</accession>
<dbReference type="Proteomes" id="UP000059680">
    <property type="component" value="Chromosome 5"/>
</dbReference>
<reference evidence="1 2" key="3">
    <citation type="journal article" date="2013" name="Rice">
        <title>Improvement of the Oryza sativa Nipponbare reference genome using next generation sequence and optical map data.</title>
        <authorList>
            <person name="Kawahara Y."/>
            <person name="de la Bastide M."/>
            <person name="Hamilton J.P."/>
            <person name="Kanamori H."/>
            <person name="McCombie W.R."/>
            <person name="Ouyang S."/>
            <person name="Schwartz D.C."/>
            <person name="Tanaka T."/>
            <person name="Wu J."/>
            <person name="Zhou S."/>
            <person name="Childs K.L."/>
            <person name="Davidson R.M."/>
            <person name="Lin H."/>
            <person name="Quesada-Ocampo L."/>
            <person name="Vaillancourt B."/>
            <person name="Sakai H."/>
            <person name="Lee S.S."/>
            <person name="Kim J."/>
            <person name="Numa H."/>
            <person name="Itoh T."/>
            <person name="Buell C.R."/>
            <person name="Matsumoto T."/>
        </authorList>
    </citation>
    <scope>NUCLEOTIDE SEQUENCE [LARGE SCALE GENOMIC DNA]</scope>
    <source>
        <strain evidence="2">cv. Nipponbare</strain>
    </source>
</reference>
<reference evidence="1 2" key="2">
    <citation type="journal article" date="2013" name="Plant Cell Physiol.">
        <title>Rice Annotation Project Database (RAP-DB): an integrative and interactive database for rice genomics.</title>
        <authorList>
            <person name="Sakai H."/>
            <person name="Lee S.S."/>
            <person name="Tanaka T."/>
            <person name="Numa H."/>
            <person name="Kim J."/>
            <person name="Kawahara Y."/>
            <person name="Wakimoto H."/>
            <person name="Yang C.C."/>
            <person name="Iwamoto M."/>
            <person name="Abe T."/>
            <person name="Yamada Y."/>
            <person name="Muto A."/>
            <person name="Inokuchi H."/>
            <person name="Ikemura T."/>
            <person name="Matsumoto T."/>
            <person name="Sasaki T."/>
            <person name="Itoh T."/>
        </authorList>
    </citation>
    <scope>NUCLEOTIDE SEQUENCE [LARGE SCALE GENOMIC DNA]</scope>
    <source>
        <strain evidence="2">cv. Nipponbare</strain>
    </source>
</reference>
<sequence>MVVDRLATIMGKLSLHMLGSEAWSGATIPVRKVFKRIKTDLEGPPSLWEERQERGLLVDDPEGPELIAFTLPGAGEAPPTAGDDTQQLLLQQLTSPSPA</sequence>
<dbReference type="EMBL" id="AP014961">
    <property type="protein sequence ID" value="BAS92942.1"/>
    <property type="molecule type" value="Genomic_DNA"/>
</dbReference>
<protein>
    <submittedName>
        <fullName evidence="1">Os05g0236875 protein</fullName>
    </submittedName>
</protein>
<proteinExistence type="predicted"/>
<evidence type="ECO:0000313" key="2">
    <source>
        <dbReference type="Proteomes" id="UP000059680"/>
    </source>
</evidence>